<evidence type="ECO:0000313" key="2">
    <source>
        <dbReference type="Proteomes" id="UP000002482"/>
    </source>
</evidence>
<dbReference type="HOGENOM" id="CLU_477056_0_0_4"/>
<proteinExistence type="predicted"/>
<dbReference type="GeneID" id="51940360"/>
<keyword evidence="2" id="KW-1185">Reference proteome</keyword>
<dbReference type="KEGG" id="aaa:Acav_2485"/>
<gene>
    <name evidence="1" type="ordered locus">Acav_2485</name>
</gene>
<dbReference type="Proteomes" id="UP000002482">
    <property type="component" value="Chromosome"/>
</dbReference>
<protein>
    <submittedName>
        <fullName evidence="1">Uncharacterized protein</fullName>
    </submittedName>
</protein>
<dbReference type="EMBL" id="CP002521">
    <property type="protein sequence ID" value="ADX46397.1"/>
    <property type="molecule type" value="Genomic_DNA"/>
</dbReference>
<organism evidence="1 2">
    <name type="scientific">Paracidovorax avenae (strain ATCC 19860 / DSM 7227 / CCUG 15838 / JCM 20985 / LMG 2117 / NCPPB 1011)</name>
    <name type="common">Acidovorax avenae</name>
    <dbReference type="NCBI Taxonomy" id="643561"/>
    <lineage>
        <taxon>Bacteria</taxon>
        <taxon>Pseudomonadati</taxon>
        <taxon>Pseudomonadota</taxon>
        <taxon>Betaproteobacteria</taxon>
        <taxon>Burkholderiales</taxon>
        <taxon>Comamonadaceae</taxon>
        <taxon>Paracidovorax</taxon>
    </lineage>
</organism>
<evidence type="ECO:0000313" key="1">
    <source>
        <dbReference type="EMBL" id="ADX46397.1"/>
    </source>
</evidence>
<dbReference type="RefSeq" id="WP_013594900.1">
    <property type="nucleotide sequence ID" value="NC_015138.1"/>
</dbReference>
<accession>F0QDF2</accession>
<reference evidence="1" key="1">
    <citation type="submission" date="2011-02" db="EMBL/GenBank/DDBJ databases">
        <title>Complete sequence of Acidovorax avenae subsp. avenae ATCC 19860.</title>
        <authorList>
            <consortium name="US DOE Joint Genome Institute"/>
            <person name="Lucas S."/>
            <person name="Copeland A."/>
            <person name="Lapidus A."/>
            <person name="Cheng J.-F."/>
            <person name="Goodwin L."/>
            <person name="Pitluck S."/>
            <person name="Chertkov O."/>
            <person name="Held B."/>
            <person name="Detter J.C."/>
            <person name="Han C."/>
            <person name="Tapia R."/>
            <person name="Land M."/>
            <person name="Hauser L."/>
            <person name="Kyrpides N."/>
            <person name="Ivanova N."/>
            <person name="Ovchinnikova G."/>
            <person name="Pagani I."/>
            <person name="Gordon S."/>
            <person name="Woyke T."/>
        </authorList>
    </citation>
    <scope>NUCLEOTIDE SEQUENCE</scope>
    <source>
        <strain evidence="1">ATCC 19860</strain>
    </source>
</reference>
<sequence length="571" mass="63667">MTSVLSPFRPLEVELGSVLGWNDGTSLNVVEHDKNDGMVFYHERIHGTLIHATIDGAVLKLIQNAGPRLPDAQHSAELARAVTYLFEGSRFAHEAAATYLGIMLLDTEDERRTSRQRLPDQYGEYYDFMSGLVDPHCQSSFLRFLVGQSIAFFWFSSNALVEFAQADYRGEAITREEFCANWRARSSASWLAKVGVQAALSAAARAALGDSTLCDKIGVSNLEGLEDAWQDDAWWTSLARTTAGFLEELISRITFAYFLDNSDLRSATRELIDPVQSEFLFLPLYERAHIQLISVSDEHRHSPDAEISHAAALREFMVVGRTLSHVRSHVGVSSVHANSTLGMGDLDAFVSRENLVDIMLPEFETSEDARICTYSFDPSDSAPSRWKLSTVFRCRSQLAIELLRRIMRRRIAGETAPHIDCVVAQAKYEDAYRVHECLLAELDHPAANGTSLTSSYTASQGKELLQMYVRDDWTHVAGTFEDRRPPTSVGTIDVNIAGREPFQVNVARVDGLVCNLVKAYPRPAAPALLAYYASCFQRGDLIPLERQPGSAEFLQAARRAFIAFSLIWPTL</sequence>
<dbReference type="AlphaFoldDB" id="F0QDF2"/>
<name>F0QDF2_PARA1</name>